<evidence type="ECO:0000313" key="11">
    <source>
        <dbReference type="EMBL" id="RDV26146.1"/>
    </source>
</evidence>
<dbReference type="PROSITE" id="PS51790">
    <property type="entry name" value="MSRB"/>
    <property type="match status" value="1"/>
</dbReference>
<evidence type="ECO:0000256" key="9">
    <source>
        <dbReference type="HAMAP-Rule" id="MF_01400"/>
    </source>
</evidence>
<dbReference type="OrthoDB" id="4174719at2"/>
<dbReference type="GO" id="GO:0005737">
    <property type="term" value="C:cytoplasm"/>
    <property type="evidence" value="ECO:0007669"/>
    <property type="project" value="TreeGrafter"/>
</dbReference>
<evidence type="ECO:0000259" key="10">
    <source>
        <dbReference type="PROSITE" id="PS51790"/>
    </source>
</evidence>
<feature type="binding site" evidence="9">
    <location>
        <position position="96"/>
    </location>
    <ligand>
        <name>Zn(2+)</name>
        <dbReference type="ChEBI" id="CHEBI:29105"/>
    </ligand>
</feature>
<dbReference type="GO" id="GO:0030091">
    <property type="term" value="P:protein repair"/>
    <property type="evidence" value="ECO:0007669"/>
    <property type="project" value="InterPro"/>
</dbReference>
<evidence type="ECO:0000256" key="8">
    <source>
        <dbReference type="ARBA" id="ARBA00075819"/>
    </source>
</evidence>
<proteinExistence type="inferred from homology"/>
<feature type="binding site" evidence="9">
    <location>
        <position position="47"/>
    </location>
    <ligand>
        <name>Zn(2+)</name>
        <dbReference type="ChEBI" id="CHEBI:29105"/>
    </ligand>
</feature>
<evidence type="ECO:0000256" key="4">
    <source>
        <dbReference type="ARBA" id="ARBA00022723"/>
    </source>
</evidence>
<dbReference type="AlphaFoldDB" id="A0A3D8M958"/>
<dbReference type="PANTHER" id="PTHR10173">
    <property type="entry name" value="METHIONINE SULFOXIDE REDUCTASE"/>
    <property type="match status" value="1"/>
</dbReference>
<keyword evidence="6 9" id="KW-0560">Oxidoreductase</keyword>
<feature type="domain" description="MsrB" evidence="10">
    <location>
        <begin position="5"/>
        <end position="127"/>
    </location>
</feature>
<dbReference type="PANTHER" id="PTHR10173:SF52">
    <property type="entry name" value="METHIONINE-R-SULFOXIDE REDUCTASE B1"/>
    <property type="match status" value="1"/>
</dbReference>
<dbReference type="GO" id="GO:0008270">
    <property type="term" value="F:zinc ion binding"/>
    <property type="evidence" value="ECO:0007669"/>
    <property type="project" value="UniProtKB-UniRule"/>
</dbReference>
<dbReference type="FunFam" id="2.170.150.20:FF:000001">
    <property type="entry name" value="Peptide methionine sulfoxide reductase MsrB"/>
    <property type="match status" value="1"/>
</dbReference>
<evidence type="ECO:0000256" key="7">
    <source>
        <dbReference type="ARBA" id="ARBA00048488"/>
    </source>
</evidence>
<evidence type="ECO:0000256" key="2">
    <source>
        <dbReference type="ARBA" id="ARBA00012499"/>
    </source>
</evidence>
<comment type="caution">
    <text evidence="11">The sequence shown here is derived from an EMBL/GenBank/DDBJ whole genome shotgun (WGS) entry which is preliminary data.</text>
</comment>
<feature type="active site" description="Nucleophile" evidence="9">
    <location>
        <position position="116"/>
    </location>
</feature>
<feature type="binding site" evidence="9">
    <location>
        <position position="93"/>
    </location>
    <ligand>
        <name>Zn(2+)</name>
        <dbReference type="ChEBI" id="CHEBI:29105"/>
    </ligand>
</feature>
<dbReference type="Gene3D" id="2.170.150.20">
    <property type="entry name" value="Peptide methionine sulfoxide reductase"/>
    <property type="match status" value="1"/>
</dbReference>
<dbReference type="NCBIfam" id="TIGR00357">
    <property type="entry name" value="peptide-methionine (R)-S-oxide reductase MsrB"/>
    <property type="match status" value="1"/>
</dbReference>
<reference evidence="12" key="1">
    <citation type="submission" date="2018-08" db="EMBL/GenBank/DDBJ databases">
        <authorList>
            <person name="Zhang J."/>
            <person name="Du Z.-J."/>
        </authorList>
    </citation>
    <scope>NUCLEOTIDE SEQUENCE [LARGE SCALE GENOMIC DNA]</scope>
    <source>
        <strain evidence="12">KCTC 52655</strain>
    </source>
</reference>
<evidence type="ECO:0000256" key="5">
    <source>
        <dbReference type="ARBA" id="ARBA00022833"/>
    </source>
</evidence>
<evidence type="ECO:0000256" key="1">
    <source>
        <dbReference type="ARBA" id="ARBA00007174"/>
    </source>
</evidence>
<keyword evidence="4 9" id="KW-0479">Metal-binding</keyword>
<protein>
    <recommendedName>
        <fullName evidence="3 9">Peptide methionine sulfoxide reductase MsrB</fullName>
        <ecNumber evidence="2 9">1.8.4.12</ecNumber>
    </recommendedName>
    <alternativeName>
        <fullName evidence="8 9">Peptide-methionine (R)-S-oxide reductase</fullName>
    </alternativeName>
</protein>
<dbReference type="GO" id="GO:0033743">
    <property type="term" value="F:peptide-methionine (R)-S-oxide reductase activity"/>
    <property type="evidence" value="ECO:0007669"/>
    <property type="project" value="UniProtKB-UniRule"/>
</dbReference>
<dbReference type="Proteomes" id="UP000256561">
    <property type="component" value="Unassembled WGS sequence"/>
</dbReference>
<keyword evidence="5 9" id="KW-0862">Zinc</keyword>
<dbReference type="InterPro" id="IPR011057">
    <property type="entry name" value="Mss4-like_sf"/>
</dbReference>
<dbReference type="SUPFAM" id="SSF51316">
    <property type="entry name" value="Mss4-like"/>
    <property type="match status" value="1"/>
</dbReference>
<dbReference type="EMBL" id="QRHA01000005">
    <property type="protein sequence ID" value="RDV26146.1"/>
    <property type="molecule type" value="Genomic_DNA"/>
</dbReference>
<dbReference type="InterPro" id="IPR002579">
    <property type="entry name" value="Met_Sox_Rdtase_MsrB_dom"/>
</dbReference>
<feature type="binding site" evidence="9">
    <location>
        <position position="44"/>
    </location>
    <ligand>
        <name>Zn(2+)</name>
        <dbReference type="ChEBI" id="CHEBI:29105"/>
    </ligand>
</feature>
<name>A0A3D8M958_9ALTE</name>
<dbReference type="Pfam" id="PF01641">
    <property type="entry name" value="SelR"/>
    <property type="match status" value="1"/>
</dbReference>
<dbReference type="InterPro" id="IPR028427">
    <property type="entry name" value="Met_Sox_Rdtase_MsrB"/>
</dbReference>
<gene>
    <name evidence="9 11" type="primary">msrB</name>
    <name evidence="11" type="ORF">DXV75_08715</name>
</gene>
<comment type="similarity">
    <text evidence="1 9">Belongs to the MsrB Met sulfoxide reductase family.</text>
</comment>
<comment type="catalytic activity">
    <reaction evidence="7 9">
        <text>L-methionyl-[protein] + [thioredoxin]-disulfide + H2O = L-methionyl-(R)-S-oxide-[protein] + [thioredoxin]-dithiol</text>
        <dbReference type="Rhea" id="RHEA:24164"/>
        <dbReference type="Rhea" id="RHEA-COMP:10698"/>
        <dbReference type="Rhea" id="RHEA-COMP:10700"/>
        <dbReference type="Rhea" id="RHEA-COMP:12313"/>
        <dbReference type="Rhea" id="RHEA-COMP:12314"/>
        <dbReference type="ChEBI" id="CHEBI:15377"/>
        <dbReference type="ChEBI" id="CHEBI:16044"/>
        <dbReference type="ChEBI" id="CHEBI:29950"/>
        <dbReference type="ChEBI" id="CHEBI:45764"/>
        <dbReference type="ChEBI" id="CHEBI:50058"/>
        <dbReference type="EC" id="1.8.4.12"/>
    </reaction>
</comment>
<comment type="cofactor">
    <cofactor evidence="9">
        <name>Zn(2+)</name>
        <dbReference type="ChEBI" id="CHEBI:29105"/>
    </cofactor>
    <text evidence="9">Binds 1 zinc ion per subunit. The zinc ion is important for the structural integrity of the protein.</text>
</comment>
<sequence length="134" mass="15010">MMATDDHWKSQLSDEEYRVCRQAGTERPFTGVLLDESRPGSYVCKCCGAELFTGQTKFDSGCGWPSFYAQSEQGNVGYRDDNSHGMRRTEIYCTQCQAHLGHVFPDGPNPTGQRYCVNSVSLTFCSEDNQQIKG</sequence>
<evidence type="ECO:0000313" key="12">
    <source>
        <dbReference type="Proteomes" id="UP000256561"/>
    </source>
</evidence>
<keyword evidence="12" id="KW-1185">Reference proteome</keyword>
<dbReference type="EC" id="1.8.4.12" evidence="2 9"/>
<dbReference type="HAMAP" id="MF_01400">
    <property type="entry name" value="MsrB"/>
    <property type="match status" value="1"/>
</dbReference>
<organism evidence="11 12">
    <name type="scientific">Alteromonas aestuariivivens</name>
    <dbReference type="NCBI Taxonomy" id="1938339"/>
    <lineage>
        <taxon>Bacteria</taxon>
        <taxon>Pseudomonadati</taxon>
        <taxon>Pseudomonadota</taxon>
        <taxon>Gammaproteobacteria</taxon>
        <taxon>Alteromonadales</taxon>
        <taxon>Alteromonadaceae</taxon>
        <taxon>Alteromonas/Salinimonas group</taxon>
        <taxon>Alteromonas</taxon>
    </lineage>
</organism>
<dbReference type="GO" id="GO:0006979">
    <property type="term" value="P:response to oxidative stress"/>
    <property type="evidence" value="ECO:0007669"/>
    <property type="project" value="InterPro"/>
</dbReference>
<evidence type="ECO:0000256" key="3">
    <source>
        <dbReference type="ARBA" id="ARBA00021130"/>
    </source>
</evidence>
<accession>A0A3D8M958</accession>
<evidence type="ECO:0000256" key="6">
    <source>
        <dbReference type="ARBA" id="ARBA00023002"/>
    </source>
</evidence>